<feature type="transmembrane region" description="Helical" evidence="1">
    <location>
        <begin position="97"/>
        <end position="116"/>
    </location>
</feature>
<keyword evidence="1" id="KW-1133">Transmembrane helix</keyword>
<dbReference type="Proteomes" id="UP001652432">
    <property type="component" value="Unassembled WGS sequence"/>
</dbReference>
<accession>A0ABT2T6W7</accession>
<keyword evidence="3" id="KW-1185">Reference proteome</keyword>
<feature type="transmembrane region" description="Helical" evidence="1">
    <location>
        <begin position="145"/>
        <end position="160"/>
    </location>
</feature>
<evidence type="ECO:0000256" key="1">
    <source>
        <dbReference type="SAM" id="Phobius"/>
    </source>
</evidence>
<evidence type="ECO:0000313" key="2">
    <source>
        <dbReference type="EMBL" id="MCU6745647.1"/>
    </source>
</evidence>
<dbReference type="RefSeq" id="WP_262575674.1">
    <property type="nucleotide sequence ID" value="NZ_JAOQKJ010000015.1"/>
</dbReference>
<keyword evidence="1" id="KW-0812">Transmembrane</keyword>
<keyword evidence="1" id="KW-0472">Membrane</keyword>
<organism evidence="2 3">
    <name type="scientific">Suilimivivens aceti</name>
    <dbReference type="NCBI Taxonomy" id="2981774"/>
    <lineage>
        <taxon>Bacteria</taxon>
        <taxon>Bacillati</taxon>
        <taxon>Bacillota</taxon>
        <taxon>Clostridia</taxon>
        <taxon>Lachnospirales</taxon>
        <taxon>Lachnospiraceae</taxon>
        <taxon>Suilimivivens</taxon>
    </lineage>
</organism>
<feature type="transmembrane region" description="Helical" evidence="1">
    <location>
        <begin position="122"/>
        <end position="138"/>
    </location>
</feature>
<dbReference type="Pfam" id="PF14897">
    <property type="entry name" value="EpsG"/>
    <property type="match status" value="1"/>
</dbReference>
<dbReference type="InterPro" id="IPR049458">
    <property type="entry name" value="EpsG-like"/>
</dbReference>
<feature type="transmembrane region" description="Helical" evidence="1">
    <location>
        <begin position="6"/>
        <end position="21"/>
    </location>
</feature>
<feature type="transmembrane region" description="Helical" evidence="1">
    <location>
        <begin position="201"/>
        <end position="223"/>
    </location>
</feature>
<feature type="transmembrane region" description="Helical" evidence="1">
    <location>
        <begin position="28"/>
        <end position="45"/>
    </location>
</feature>
<feature type="transmembrane region" description="Helical" evidence="1">
    <location>
        <begin position="319"/>
        <end position="339"/>
    </location>
</feature>
<comment type="caution">
    <text evidence="2">The sequence shown here is derived from an EMBL/GenBank/DDBJ whole genome shotgun (WGS) entry which is preliminary data.</text>
</comment>
<sequence length="361" mass="41969">MEVYVPMILATMLLTWLALHVERKQRIFTVVIAVMIPAIVAMLRYNNGADYLMYLRMMKLAEQSGSLTTSFSSLKSMEIGFWLLLKICGVVWHGKYFLTYGLIALVICGFFYNAIWQQSKNPLLSVFLFFASGIYFDSYNALRQYIAVAIVVFAYAYLFDGKFKKYIITIAAAFLFHYSALIMIPVYFVRNIKIDLKKACMIAIGVVLGGNLAYKLVTMLLSYTRYKYFITSIEYEAQTQTSAILFTSMISLISYGYIAWKKINVSDAFQRMMSFQILPLCVALLSISVPLIWRVLYYFLPFEIIYIPAFLNEVRKQKIRWGVAAIFIVMYTVVTYWGMSQNEWYNALPYNYYFDYMHSAR</sequence>
<gene>
    <name evidence="2" type="ORF">OCV77_14320</name>
</gene>
<dbReference type="EMBL" id="JAOQKJ010000015">
    <property type="protein sequence ID" value="MCU6745647.1"/>
    <property type="molecule type" value="Genomic_DNA"/>
</dbReference>
<name>A0ABT2T6W7_9FIRM</name>
<feature type="transmembrane region" description="Helical" evidence="1">
    <location>
        <begin position="272"/>
        <end position="289"/>
    </location>
</feature>
<feature type="transmembrane region" description="Helical" evidence="1">
    <location>
        <begin position="166"/>
        <end position="189"/>
    </location>
</feature>
<evidence type="ECO:0000313" key="3">
    <source>
        <dbReference type="Proteomes" id="UP001652432"/>
    </source>
</evidence>
<reference evidence="2 3" key="1">
    <citation type="journal article" date="2021" name="ISME Commun">
        <title>Automated analysis of genomic sequences facilitates high-throughput and comprehensive description of bacteria.</title>
        <authorList>
            <person name="Hitch T.C.A."/>
        </authorList>
    </citation>
    <scope>NUCLEOTIDE SEQUENCE [LARGE SCALE GENOMIC DNA]</scope>
    <source>
        <strain evidence="2 3">Sanger_18</strain>
    </source>
</reference>
<feature type="transmembrane region" description="Helical" evidence="1">
    <location>
        <begin position="243"/>
        <end position="260"/>
    </location>
</feature>
<proteinExistence type="predicted"/>
<protein>
    <submittedName>
        <fullName evidence="2">EpsG family protein</fullName>
    </submittedName>
</protein>